<dbReference type="InterPro" id="IPR012337">
    <property type="entry name" value="RNaseH-like_sf"/>
</dbReference>
<dbReference type="Pfam" id="PF18305">
    <property type="entry name" value="DNA_pol_A_exoN"/>
    <property type="match status" value="1"/>
</dbReference>
<dbReference type="AlphaFoldDB" id="A0A6J7SN16"/>
<dbReference type="InterPro" id="IPR010997">
    <property type="entry name" value="HRDC-like_sf"/>
</dbReference>
<dbReference type="InterPro" id="IPR041605">
    <property type="entry name" value="Exo_C"/>
</dbReference>
<dbReference type="EMBL" id="CAFBQA010000122">
    <property type="protein sequence ID" value="CAB5042463.1"/>
    <property type="molecule type" value="Genomic_DNA"/>
</dbReference>
<name>A0A6J7SN16_9ZZZZ</name>
<dbReference type="PANTHER" id="PTHR47649">
    <property type="entry name" value="RIBONUCLEASE D"/>
    <property type="match status" value="1"/>
</dbReference>
<feature type="region of interest" description="Disordered" evidence="1">
    <location>
        <begin position="405"/>
        <end position="432"/>
    </location>
</feature>
<feature type="compositionally biased region" description="Acidic residues" evidence="1">
    <location>
        <begin position="412"/>
        <end position="422"/>
    </location>
</feature>
<dbReference type="InterPro" id="IPR051086">
    <property type="entry name" value="RNase_D-like"/>
</dbReference>
<feature type="domain" description="HRDC" evidence="2">
    <location>
        <begin position="232"/>
        <end position="312"/>
    </location>
</feature>
<dbReference type="GO" id="GO:0006139">
    <property type="term" value="P:nucleobase-containing compound metabolic process"/>
    <property type="evidence" value="ECO:0007669"/>
    <property type="project" value="InterPro"/>
</dbReference>
<dbReference type="SMART" id="SM00474">
    <property type="entry name" value="35EXOc"/>
    <property type="match status" value="1"/>
</dbReference>
<dbReference type="InterPro" id="IPR002562">
    <property type="entry name" value="3'-5'_exonuclease_dom"/>
</dbReference>
<dbReference type="CDD" id="cd06142">
    <property type="entry name" value="RNaseD_exo"/>
    <property type="match status" value="1"/>
</dbReference>
<dbReference type="Pfam" id="PF01612">
    <property type="entry name" value="DNA_pol_A_exo1"/>
    <property type="match status" value="1"/>
</dbReference>
<proteinExistence type="predicted"/>
<dbReference type="InterPro" id="IPR044876">
    <property type="entry name" value="HRDC_dom_sf"/>
</dbReference>
<dbReference type="Gene3D" id="3.30.420.10">
    <property type="entry name" value="Ribonuclease H-like superfamily/Ribonuclease H"/>
    <property type="match status" value="1"/>
</dbReference>
<dbReference type="SUPFAM" id="SSF53098">
    <property type="entry name" value="Ribonuclease H-like"/>
    <property type="match status" value="1"/>
</dbReference>
<dbReference type="PROSITE" id="PS50967">
    <property type="entry name" value="HRDC"/>
    <property type="match status" value="1"/>
</dbReference>
<dbReference type="SUPFAM" id="SSF47819">
    <property type="entry name" value="HRDC-like"/>
    <property type="match status" value="1"/>
</dbReference>
<dbReference type="SMART" id="SM00341">
    <property type="entry name" value="HRDC"/>
    <property type="match status" value="1"/>
</dbReference>
<dbReference type="InterPro" id="IPR002121">
    <property type="entry name" value="HRDC_dom"/>
</dbReference>
<dbReference type="GO" id="GO:0003676">
    <property type="term" value="F:nucleic acid binding"/>
    <property type="evidence" value="ECO:0007669"/>
    <property type="project" value="InterPro"/>
</dbReference>
<organism evidence="3">
    <name type="scientific">freshwater metagenome</name>
    <dbReference type="NCBI Taxonomy" id="449393"/>
    <lineage>
        <taxon>unclassified sequences</taxon>
        <taxon>metagenomes</taxon>
        <taxon>ecological metagenomes</taxon>
    </lineage>
</organism>
<protein>
    <submittedName>
        <fullName evidence="3">Unannotated protein</fullName>
    </submittedName>
</protein>
<reference evidence="3" key="1">
    <citation type="submission" date="2020-05" db="EMBL/GenBank/DDBJ databases">
        <authorList>
            <person name="Chiriac C."/>
            <person name="Salcher M."/>
            <person name="Ghai R."/>
            <person name="Kavagutti S V."/>
        </authorList>
    </citation>
    <scope>NUCLEOTIDE SEQUENCE</scope>
</reference>
<dbReference type="GO" id="GO:0000166">
    <property type="term" value="F:nucleotide binding"/>
    <property type="evidence" value="ECO:0007669"/>
    <property type="project" value="InterPro"/>
</dbReference>
<dbReference type="PANTHER" id="PTHR47649:SF1">
    <property type="entry name" value="RIBONUCLEASE D"/>
    <property type="match status" value="1"/>
</dbReference>
<dbReference type="InterPro" id="IPR036397">
    <property type="entry name" value="RNaseH_sf"/>
</dbReference>
<sequence>MDSDNSHSEVSGAPEVTPLLVPHEGLPPIIHYPSDIPEVVSKLLAGVGPIAVDAERASGYKYSQRAYLIQIRREGSGIFLIDPIACPDLSTISNALSDCEWIIHASTQDLACLREVGISPTSLFDTELGARIAGFERVGLGALIELLLHRSLAKEHSAVDWSTRPLPEPWLNYAALDVELLVELRDEVESVLRESGKLEWAQEEFASVLAAPPSPPREEPWRRTSGLHQVKKRRALAIVKLLWIERDGIAQSRDIAPGRILPDSAIVAAALNPPTNASGLMSIRAFHGRGAEKYLRNWWSAIERAMAIPEDDLPELAKRSDGPPPPKVWSMRNPLAHARLSHARAAMKSISDEWSVPIENLLTPDTLRRLCWEPPGELSSWLAGRGARTWQISLLETALASALLATQPLPEPEPETTSDSTEEAVLAEPSQS</sequence>
<dbReference type="Pfam" id="PF00570">
    <property type="entry name" value="HRDC"/>
    <property type="match status" value="1"/>
</dbReference>
<evidence type="ECO:0000256" key="1">
    <source>
        <dbReference type="SAM" id="MobiDB-lite"/>
    </source>
</evidence>
<evidence type="ECO:0000313" key="3">
    <source>
        <dbReference type="EMBL" id="CAB5042463.1"/>
    </source>
</evidence>
<evidence type="ECO:0000259" key="2">
    <source>
        <dbReference type="PROSITE" id="PS50967"/>
    </source>
</evidence>
<dbReference type="Gene3D" id="1.10.150.80">
    <property type="entry name" value="HRDC domain"/>
    <property type="match status" value="2"/>
</dbReference>
<gene>
    <name evidence="3" type="ORF">UFOPK4234_01504</name>
</gene>
<accession>A0A6J7SN16</accession>
<dbReference type="GO" id="GO:0008408">
    <property type="term" value="F:3'-5' exonuclease activity"/>
    <property type="evidence" value="ECO:0007669"/>
    <property type="project" value="InterPro"/>
</dbReference>